<organism evidence="3 4">
    <name type="scientific">Paraburkholderia steynii</name>
    <dbReference type="NCBI Taxonomy" id="1245441"/>
    <lineage>
        <taxon>Bacteria</taxon>
        <taxon>Pseudomonadati</taxon>
        <taxon>Pseudomonadota</taxon>
        <taxon>Betaproteobacteria</taxon>
        <taxon>Burkholderiales</taxon>
        <taxon>Burkholderiaceae</taxon>
        <taxon>Paraburkholderia</taxon>
    </lineage>
</organism>
<feature type="region of interest" description="Disordered" evidence="1">
    <location>
        <begin position="26"/>
        <end position="56"/>
    </location>
</feature>
<gene>
    <name evidence="3" type="ORF">SAMN04487926_111121</name>
</gene>
<feature type="signal peptide" evidence="2">
    <location>
        <begin position="1"/>
        <end position="21"/>
    </location>
</feature>
<keyword evidence="4" id="KW-1185">Reference proteome</keyword>
<dbReference type="RefSeq" id="WP_143036532.1">
    <property type="nucleotide sequence ID" value="NZ_FNDI01000011.1"/>
</dbReference>
<keyword evidence="2" id="KW-0732">Signal</keyword>
<feature type="chain" id="PRO_5031308961" description="Lipoprotein" evidence="2">
    <location>
        <begin position="22"/>
        <end position="523"/>
    </location>
</feature>
<evidence type="ECO:0000313" key="4">
    <source>
        <dbReference type="Proteomes" id="UP000198900"/>
    </source>
</evidence>
<name>A0A7Z7B7U7_9BURK</name>
<evidence type="ECO:0008006" key="5">
    <source>
        <dbReference type="Google" id="ProtNLM"/>
    </source>
</evidence>
<reference evidence="3" key="1">
    <citation type="submission" date="2016-10" db="EMBL/GenBank/DDBJ databases">
        <authorList>
            <person name="Varghese N."/>
            <person name="Submissions S."/>
        </authorList>
    </citation>
    <scope>NUCLEOTIDE SEQUENCE [LARGE SCALE GENOMIC DNA]</scope>
    <source>
        <strain evidence="3">YR281</strain>
    </source>
</reference>
<evidence type="ECO:0000313" key="3">
    <source>
        <dbReference type="EMBL" id="SDI04814.1"/>
    </source>
</evidence>
<dbReference type="PROSITE" id="PS51257">
    <property type="entry name" value="PROKAR_LIPOPROTEIN"/>
    <property type="match status" value="1"/>
</dbReference>
<protein>
    <recommendedName>
        <fullName evidence="5">Lipoprotein</fullName>
    </recommendedName>
</protein>
<sequence>MIKTKGKRTLIAMCCALTVSACGGGGTDSSTGADNVQDSASNTAGRGQTNQAPGFTQASGTQQLWEGTNPTVPMTPQVTLDDKGTAVASWIEGISGELITSVAEANGHWSSANVLTKGSINSGNTYALRTNSSGQRVLVVPKFNTGAGSYPYAVYFYGPSSGWSDPVPLNRQLAAVSPDASDIQVTGDGTALMSVLSYNPFEKNQPVGPAELYRLRPDGAQKTGLTTVSMSVLGTPLPSQETSVGGAFFAMPPQDSAAIKNQGYLFWQEAGGGSQPYSSLGLLGAIITSPPFYTTDARGIAQNVAAGRVTCSSRGVPQAMTSIARTATVIWGDPTSAGTCTLKATKFDEDHGGQARTDTLGSQDTDLSEAKLLMDGSGNALVLWTETSKNGTVTRYKWSQSLAGGEWSAPADLASTFGLTDDVITRRPAIAMNQAGDTVLAVVTGSANLTNHTGKLSYVRFNFKTGWTQKTEIAGGRFFSGFEAGVDINRGGKAIVLYRVAPCFDATGPESSCTPTSIYAYAM</sequence>
<evidence type="ECO:0000256" key="1">
    <source>
        <dbReference type="SAM" id="MobiDB-lite"/>
    </source>
</evidence>
<feature type="compositionally biased region" description="Polar residues" evidence="1">
    <location>
        <begin position="36"/>
        <end position="56"/>
    </location>
</feature>
<dbReference type="Proteomes" id="UP000198900">
    <property type="component" value="Unassembled WGS sequence"/>
</dbReference>
<accession>A0A7Z7B7U7</accession>
<comment type="caution">
    <text evidence="3">The sequence shown here is derived from an EMBL/GenBank/DDBJ whole genome shotgun (WGS) entry which is preliminary data.</text>
</comment>
<dbReference type="AlphaFoldDB" id="A0A7Z7B7U7"/>
<dbReference type="EMBL" id="FNDI01000011">
    <property type="protein sequence ID" value="SDI04814.1"/>
    <property type="molecule type" value="Genomic_DNA"/>
</dbReference>
<dbReference type="SUPFAM" id="SSF89372">
    <property type="entry name" value="Fucose-specific lectin"/>
    <property type="match status" value="1"/>
</dbReference>
<proteinExistence type="predicted"/>
<evidence type="ECO:0000256" key="2">
    <source>
        <dbReference type="SAM" id="SignalP"/>
    </source>
</evidence>